<evidence type="ECO:0000256" key="1">
    <source>
        <dbReference type="ARBA" id="ARBA00004395"/>
    </source>
</evidence>
<dbReference type="OrthoDB" id="1661054at2759"/>
<comment type="similarity">
    <text evidence="2">Belongs to the COG8 family.</text>
</comment>
<dbReference type="Pfam" id="PF04124">
    <property type="entry name" value="Dor1"/>
    <property type="match status" value="1"/>
</dbReference>
<proteinExistence type="inferred from homology"/>
<dbReference type="InterPro" id="IPR016159">
    <property type="entry name" value="Cullin_repeat-like_dom_sf"/>
</dbReference>
<dbReference type="SUPFAM" id="SSF74788">
    <property type="entry name" value="Cullin repeat-like"/>
    <property type="match status" value="1"/>
</dbReference>
<keyword evidence="6" id="KW-0333">Golgi apparatus</keyword>
<evidence type="ECO:0000256" key="7">
    <source>
        <dbReference type="ARBA" id="ARBA00023136"/>
    </source>
</evidence>
<name>A0A8J5XM04_DIALT</name>
<evidence type="ECO:0000256" key="5">
    <source>
        <dbReference type="ARBA" id="ARBA00022927"/>
    </source>
</evidence>
<keyword evidence="11" id="KW-1185">Reference proteome</keyword>
<accession>A0A8J5XM04</accession>
<dbReference type="GO" id="GO:0000139">
    <property type="term" value="C:Golgi membrane"/>
    <property type="evidence" value="ECO:0007669"/>
    <property type="project" value="UniProtKB-SubCell"/>
</dbReference>
<evidence type="ECO:0000256" key="8">
    <source>
        <dbReference type="ARBA" id="ARBA00031347"/>
    </source>
</evidence>
<evidence type="ECO:0000256" key="3">
    <source>
        <dbReference type="ARBA" id="ARBA00020983"/>
    </source>
</evidence>
<comment type="subcellular location">
    <subcellularLocation>
        <location evidence="1">Golgi apparatus membrane</location>
        <topology evidence="1">Peripheral membrane protein</topology>
    </subcellularLocation>
</comment>
<evidence type="ECO:0000313" key="11">
    <source>
        <dbReference type="Proteomes" id="UP000751190"/>
    </source>
</evidence>
<evidence type="ECO:0000313" key="10">
    <source>
        <dbReference type="EMBL" id="KAG8465734.1"/>
    </source>
</evidence>
<dbReference type="GO" id="GO:0006891">
    <property type="term" value="P:intra-Golgi vesicle-mediated transport"/>
    <property type="evidence" value="ECO:0007669"/>
    <property type="project" value="TreeGrafter"/>
</dbReference>
<keyword evidence="5" id="KW-0653">Protein transport</keyword>
<dbReference type="PANTHER" id="PTHR21311">
    <property type="entry name" value="CONSERVED OLIGOMERIC GOLGI COMPLEX COMPONENT 8"/>
    <property type="match status" value="1"/>
</dbReference>
<feature type="compositionally biased region" description="Pro residues" evidence="9">
    <location>
        <begin position="501"/>
        <end position="512"/>
    </location>
</feature>
<dbReference type="InterPro" id="IPR007255">
    <property type="entry name" value="COG8"/>
</dbReference>
<dbReference type="GO" id="GO:0017119">
    <property type="term" value="C:Golgi transport complex"/>
    <property type="evidence" value="ECO:0007669"/>
    <property type="project" value="InterPro"/>
</dbReference>
<feature type="region of interest" description="Disordered" evidence="9">
    <location>
        <begin position="492"/>
        <end position="517"/>
    </location>
</feature>
<protein>
    <recommendedName>
        <fullName evidence="3">Conserved oligomeric Golgi complex subunit 8</fullName>
    </recommendedName>
    <alternativeName>
        <fullName evidence="8">Component of oligomeric Golgi complex 8</fullName>
    </alternativeName>
</protein>
<dbReference type="PANTHER" id="PTHR21311:SF0">
    <property type="entry name" value="CONSERVED OLIGOMERIC GOLGI COMPLEX SUBUNIT 8"/>
    <property type="match status" value="1"/>
</dbReference>
<keyword evidence="7" id="KW-0472">Membrane</keyword>
<comment type="caution">
    <text evidence="10">The sequence shown here is derived from an EMBL/GenBank/DDBJ whole genome shotgun (WGS) entry which is preliminary data.</text>
</comment>
<gene>
    <name evidence="10" type="ORF">KFE25_005304</name>
</gene>
<reference evidence="10" key="1">
    <citation type="submission" date="2021-05" db="EMBL/GenBank/DDBJ databases">
        <title>The genome of the haptophyte Pavlova lutheri (Diacronema luteri, Pavlovales) - a model for lipid biosynthesis in eukaryotic algae.</title>
        <authorList>
            <person name="Hulatt C.J."/>
            <person name="Posewitz M.C."/>
        </authorList>
    </citation>
    <scope>NUCLEOTIDE SEQUENCE</scope>
    <source>
        <strain evidence="10">NIVA-4/92</strain>
    </source>
</reference>
<dbReference type="Proteomes" id="UP000751190">
    <property type="component" value="Unassembled WGS sequence"/>
</dbReference>
<dbReference type="AlphaFoldDB" id="A0A8J5XM04"/>
<feature type="region of interest" description="Disordered" evidence="9">
    <location>
        <begin position="551"/>
        <end position="572"/>
    </location>
</feature>
<keyword evidence="4" id="KW-0813">Transport</keyword>
<evidence type="ECO:0000256" key="6">
    <source>
        <dbReference type="ARBA" id="ARBA00023034"/>
    </source>
</evidence>
<dbReference type="EMBL" id="JAGTXO010000009">
    <property type="protein sequence ID" value="KAG8465734.1"/>
    <property type="molecule type" value="Genomic_DNA"/>
</dbReference>
<evidence type="ECO:0000256" key="2">
    <source>
        <dbReference type="ARBA" id="ARBA00006419"/>
    </source>
</evidence>
<dbReference type="OMA" id="WETWPSS"/>
<dbReference type="GO" id="GO:0015031">
    <property type="term" value="P:protein transport"/>
    <property type="evidence" value="ECO:0007669"/>
    <property type="project" value="UniProtKB-KW"/>
</dbReference>
<evidence type="ECO:0000256" key="4">
    <source>
        <dbReference type="ARBA" id="ARBA00022448"/>
    </source>
</evidence>
<sequence>MAAIPAESVKRLQTTKDELDVSNRALQLQVVEVLRSSCPQLVDNARGVREMRALADGAHARVDATAAALPLLSAELDQLLAAAQEAIGLRERNLGLLRHHSPLIELFEVPSLMDTCIRSGLVDEGLELCGTLRAIRAAHADVPLLGRIEAELDHSAVLLAEMLVGELRHASSLPAALGAVGHLRRMGALSERELRAVFLAGATARLRAESARAARESSEAYMHALRLLQLARERWFDSATQYGAIFGGARTHSPAPDERTAATRSAEAEAALYLRHWIARRALELRATLAELLARVDDIALVGNVLEQACSSAASLARVGCDTRSLFESLFEEATLALFGKAVRLAARHWQRAFATLCASAAEAGAAGEPAGAGQQRVAVAGGAGGAGGPLAPPLALLQWAPLALLANALIGALGDLRKCALLAVQPAVRAALWRVLSACVADLEAKATSAHAPAHVRNAVRGMAGCMLASLLPYLDTLVGAVFGVKHPPPAPPSGAASVAPPPPQQQPPPAQSSFLPGQLTRALRSRLLALLHAEGAASLVHVRQMPTPAAPALASSTHAAPAPEPEPQVP</sequence>
<organism evidence="10 11">
    <name type="scientific">Diacronema lutheri</name>
    <name type="common">Unicellular marine alga</name>
    <name type="synonym">Monochrysis lutheri</name>
    <dbReference type="NCBI Taxonomy" id="2081491"/>
    <lineage>
        <taxon>Eukaryota</taxon>
        <taxon>Haptista</taxon>
        <taxon>Haptophyta</taxon>
        <taxon>Pavlovophyceae</taxon>
        <taxon>Pavlovales</taxon>
        <taxon>Pavlovaceae</taxon>
        <taxon>Diacronema</taxon>
    </lineage>
</organism>
<evidence type="ECO:0000256" key="9">
    <source>
        <dbReference type="SAM" id="MobiDB-lite"/>
    </source>
</evidence>
<feature type="compositionally biased region" description="Low complexity" evidence="9">
    <location>
        <begin position="551"/>
        <end position="563"/>
    </location>
</feature>